<keyword evidence="1 3" id="KW-0479">Metal-binding</keyword>
<evidence type="ECO:0000256" key="2">
    <source>
        <dbReference type="ARBA" id="ARBA00022833"/>
    </source>
</evidence>
<feature type="domain" description="RING-type" evidence="6">
    <location>
        <begin position="9"/>
        <end position="55"/>
    </location>
</feature>
<feature type="domain" description="PPIase cyclophilin-type" evidence="5">
    <location>
        <begin position="345"/>
        <end position="510"/>
    </location>
</feature>
<evidence type="ECO:0000313" key="7">
    <source>
        <dbReference type="EMBL" id="KAF0313761.1"/>
    </source>
</evidence>
<comment type="caution">
    <text evidence="7">The sequence shown here is derived from an EMBL/GenBank/DDBJ whole genome shotgun (WGS) entry which is preliminary data.</text>
</comment>
<dbReference type="PANTHER" id="PTHR22791:SF6">
    <property type="entry name" value="RING-TYPE DOMAIN-CONTAINING PROTEIN"/>
    <property type="match status" value="1"/>
</dbReference>
<evidence type="ECO:0000259" key="5">
    <source>
        <dbReference type="PROSITE" id="PS50072"/>
    </source>
</evidence>
<dbReference type="InterPro" id="IPR001841">
    <property type="entry name" value="Znf_RING"/>
</dbReference>
<feature type="compositionally biased region" description="Low complexity" evidence="4">
    <location>
        <begin position="320"/>
        <end position="330"/>
    </location>
</feature>
<feature type="region of interest" description="Disordered" evidence="4">
    <location>
        <begin position="317"/>
        <end position="343"/>
    </location>
</feature>
<dbReference type="GO" id="GO:0061630">
    <property type="term" value="F:ubiquitin protein ligase activity"/>
    <property type="evidence" value="ECO:0007669"/>
    <property type="project" value="TreeGrafter"/>
</dbReference>
<dbReference type="InterPro" id="IPR013083">
    <property type="entry name" value="Znf_RING/FYVE/PHD"/>
</dbReference>
<name>A0A6A4XG91_AMPAM</name>
<reference evidence="7 8" key="1">
    <citation type="submission" date="2019-07" db="EMBL/GenBank/DDBJ databases">
        <title>Draft genome assembly of a fouling barnacle, Amphibalanus amphitrite (Darwin, 1854): The first reference genome for Thecostraca.</title>
        <authorList>
            <person name="Kim W."/>
        </authorList>
    </citation>
    <scope>NUCLEOTIDE SEQUENCE [LARGE SCALE GENOMIC DNA]</scope>
    <source>
        <strain evidence="7">SNU_AA5</strain>
        <tissue evidence="7">Soma without cirri and trophi</tissue>
    </source>
</reference>
<dbReference type="PANTHER" id="PTHR22791">
    <property type="entry name" value="RING-TYPE DOMAIN-CONTAINING PROTEIN"/>
    <property type="match status" value="1"/>
</dbReference>
<evidence type="ECO:0000256" key="3">
    <source>
        <dbReference type="PROSITE-ProRule" id="PRU00175"/>
    </source>
</evidence>
<keyword evidence="8" id="KW-1185">Reference proteome</keyword>
<dbReference type="GO" id="GO:0003755">
    <property type="term" value="F:peptidyl-prolyl cis-trans isomerase activity"/>
    <property type="evidence" value="ECO:0007669"/>
    <property type="project" value="InterPro"/>
</dbReference>
<evidence type="ECO:0000259" key="6">
    <source>
        <dbReference type="PROSITE" id="PS50089"/>
    </source>
</evidence>
<organism evidence="7 8">
    <name type="scientific">Amphibalanus amphitrite</name>
    <name type="common">Striped barnacle</name>
    <name type="synonym">Balanus amphitrite</name>
    <dbReference type="NCBI Taxonomy" id="1232801"/>
    <lineage>
        <taxon>Eukaryota</taxon>
        <taxon>Metazoa</taxon>
        <taxon>Ecdysozoa</taxon>
        <taxon>Arthropoda</taxon>
        <taxon>Crustacea</taxon>
        <taxon>Multicrustacea</taxon>
        <taxon>Cirripedia</taxon>
        <taxon>Thoracica</taxon>
        <taxon>Thoracicalcarea</taxon>
        <taxon>Balanomorpha</taxon>
        <taxon>Balanoidea</taxon>
        <taxon>Balanidae</taxon>
        <taxon>Amphibalaninae</taxon>
        <taxon>Amphibalanus</taxon>
    </lineage>
</organism>
<keyword evidence="2" id="KW-0862">Zinc</keyword>
<dbReference type="Gene3D" id="3.30.40.10">
    <property type="entry name" value="Zinc/RING finger domain, C3HC4 (zinc finger)"/>
    <property type="match status" value="1"/>
</dbReference>
<gene>
    <name evidence="7" type="primary">TRIM32</name>
    <name evidence="7" type="ORF">FJT64_015745</name>
</gene>
<accession>A0A6A4XG91</accession>
<dbReference type="InterPro" id="IPR029000">
    <property type="entry name" value="Cyclophilin-like_dom_sf"/>
</dbReference>
<dbReference type="EMBL" id="VIIS01000073">
    <property type="protein sequence ID" value="KAF0313761.1"/>
    <property type="molecule type" value="Genomic_DNA"/>
</dbReference>
<keyword evidence="1 3" id="KW-0863">Zinc-finger</keyword>
<proteinExistence type="predicted"/>
<dbReference type="Pfam" id="PF00160">
    <property type="entry name" value="Pro_isomerase"/>
    <property type="match status" value="1"/>
</dbReference>
<dbReference type="Gene3D" id="2.40.100.10">
    <property type="entry name" value="Cyclophilin-like"/>
    <property type="match status" value="1"/>
</dbReference>
<dbReference type="SUPFAM" id="SSF50891">
    <property type="entry name" value="Cyclophilin-like"/>
    <property type="match status" value="1"/>
</dbReference>
<dbReference type="AlphaFoldDB" id="A0A6A4XG91"/>
<evidence type="ECO:0000256" key="1">
    <source>
        <dbReference type="ARBA" id="ARBA00022771"/>
    </source>
</evidence>
<dbReference type="GO" id="GO:0016567">
    <property type="term" value="P:protein ubiquitination"/>
    <property type="evidence" value="ECO:0007669"/>
    <property type="project" value="TreeGrafter"/>
</dbReference>
<dbReference type="GO" id="GO:0008270">
    <property type="term" value="F:zinc ion binding"/>
    <property type="evidence" value="ECO:0007669"/>
    <property type="project" value="UniProtKB-KW"/>
</dbReference>
<dbReference type="PROSITE" id="PS50072">
    <property type="entry name" value="CSA_PPIASE_2"/>
    <property type="match status" value="1"/>
</dbReference>
<protein>
    <submittedName>
        <fullName evidence="7">E3 ubiquitin-protein ligase TRIM32</fullName>
    </submittedName>
</protein>
<evidence type="ECO:0000313" key="8">
    <source>
        <dbReference type="Proteomes" id="UP000440578"/>
    </source>
</evidence>
<dbReference type="InterPro" id="IPR051435">
    <property type="entry name" value="RING_finger_E3_ubiq-ligases"/>
</dbReference>
<dbReference type="OrthoDB" id="252722at2759"/>
<dbReference type="PROSITE" id="PS50089">
    <property type="entry name" value="ZF_RING_2"/>
    <property type="match status" value="1"/>
</dbReference>
<dbReference type="SUPFAM" id="SSF57850">
    <property type="entry name" value="RING/U-box"/>
    <property type="match status" value="1"/>
</dbReference>
<evidence type="ECO:0000256" key="4">
    <source>
        <dbReference type="SAM" id="MobiDB-lite"/>
    </source>
</evidence>
<sequence>MVLAEYLQCGICFEPYTADSRLPKFLQCSGGIQHTYCLQCLRRLTVGGMIRCPCCGDLTSLGDRPADSLKNNIYLLPQIEAAAAARKQNGLEMFCRTCSAVAADQCGEHDLLKMSELREALRQLAERGAADMETVRQRRADAVTLFKEAHTVLVSVAESVRFTIEDYEMNAQLDDNIVGELERRREAADALPSDQLVDSYRFTEQHVADAHAALRETAPLAEQSAALLAASVALSAPGLSQTFAVGEWLHSGDLMKALLAASVVVYALDHVTAGEQEAGAAAEQCHKVGDTKPAAETKSFTYTNGLPAPSFSSMVKSTSPAAPAPAADAARTSVQRPLRGTNPRYSLRVTDGAAITDVIVELRPDMAPIMCKNFVTLCERGLLDNSRFHFAVHSDYLLGGRVDDDEGFSPLAKEPEKFVMADQCPLQDESGAIRMKGMGTVTGPNGEKRGLIGSQFMMWVSETRDYRQYQYTLVFGFIRQGLEFVRAITCMERAAIWRHARLLSTKPYRQ</sequence>
<dbReference type="InterPro" id="IPR002130">
    <property type="entry name" value="Cyclophilin-type_PPIase_dom"/>
</dbReference>
<dbReference type="Proteomes" id="UP000440578">
    <property type="component" value="Unassembled WGS sequence"/>
</dbReference>